<dbReference type="CDD" id="cd06579">
    <property type="entry name" value="TM_PBP1_transp_AraH_like"/>
    <property type="match status" value="1"/>
</dbReference>
<dbReference type="InterPro" id="IPR001851">
    <property type="entry name" value="ABC_transp_permease"/>
</dbReference>
<reference evidence="7 8" key="1">
    <citation type="submission" date="2018-05" db="EMBL/GenBank/DDBJ databases">
        <title>Genomic Encyclopedia of Type Strains, Phase IV (KMG-IV): sequencing the most valuable type-strain genomes for metagenomic binning, comparative biology and taxonomic classification.</title>
        <authorList>
            <person name="Goeker M."/>
        </authorList>
    </citation>
    <scope>NUCLEOTIDE SEQUENCE [LARGE SCALE GENOMIC DNA]</scope>
    <source>
        <strain evidence="7 8">DSM 44704</strain>
    </source>
</reference>
<keyword evidence="4 6" id="KW-1133">Transmembrane helix</keyword>
<dbReference type="Pfam" id="PF02653">
    <property type="entry name" value="BPD_transp_2"/>
    <property type="match status" value="1"/>
</dbReference>
<evidence type="ECO:0000313" key="7">
    <source>
        <dbReference type="EMBL" id="PXX57613.1"/>
    </source>
</evidence>
<gene>
    <name evidence="7" type="ORF">DFR70_11741</name>
</gene>
<dbReference type="Proteomes" id="UP000247569">
    <property type="component" value="Unassembled WGS sequence"/>
</dbReference>
<keyword evidence="5 6" id="KW-0472">Membrane</keyword>
<feature type="transmembrane region" description="Helical" evidence="6">
    <location>
        <begin position="233"/>
        <end position="254"/>
    </location>
</feature>
<comment type="subcellular location">
    <subcellularLocation>
        <location evidence="1">Cell membrane</location>
        <topology evidence="1">Multi-pass membrane protein</topology>
    </subcellularLocation>
</comment>
<sequence>MSTTIRPADRRNRFAANDSAVVKGARLLLELLRKQPAAVVFVAVAAVAWVTLPHFGSVANMRDLALQSSFLAVIALGMTFVIISGGIDLSAGSVYALGGVLAAYGSQWGFFAALLLPLAVCGLIGMINGLLVARTGMAPFIVTLATLLFARGLLLALTDEGATTYKIERGQAFLEIGRGTLFGIGYPVYLTLLLFAVGAIVLRRTAFGQVVFATGGSERSAVLMGLPVIRTKILVYTLSGLLAGFAGAMTAAYLESGVTVIGVGTELDAIAAVVIGGTLLTGGVGTILGTLFGVLLRNVIQDIINEIGTLDSNYQSVVSGAFLLVVVVLQRLLGYARRE</sequence>
<evidence type="ECO:0000256" key="3">
    <source>
        <dbReference type="ARBA" id="ARBA00022692"/>
    </source>
</evidence>
<feature type="transmembrane region" description="Helical" evidence="6">
    <location>
        <begin position="64"/>
        <end position="87"/>
    </location>
</feature>
<keyword evidence="8" id="KW-1185">Reference proteome</keyword>
<evidence type="ECO:0000256" key="4">
    <source>
        <dbReference type="ARBA" id="ARBA00022989"/>
    </source>
</evidence>
<proteinExistence type="predicted"/>
<feature type="transmembrane region" description="Helical" evidence="6">
    <location>
        <begin position="317"/>
        <end position="336"/>
    </location>
</feature>
<protein>
    <submittedName>
        <fullName evidence="7">Monosaccharide ABC transporter membrane protein (CUT2 family)</fullName>
    </submittedName>
</protein>
<dbReference type="PANTHER" id="PTHR32196">
    <property type="entry name" value="ABC TRANSPORTER PERMEASE PROTEIN YPHD-RELATED-RELATED"/>
    <property type="match status" value="1"/>
</dbReference>
<name>A0A318JVW5_9NOCA</name>
<feature type="transmembrane region" description="Helical" evidence="6">
    <location>
        <begin position="269"/>
        <end position="296"/>
    </location>
</feature>
<dbReference type="AlphaFoldDB" id="A0A318JVW5"/>
<evidence type="ECO:0000256" key="1">
    <source>
        <dbReference type="ARBA" id="ARBA00004651"/>
    </source>
</evidence>
<keyword evidence="3 6" id="KW-0812">Transmembrane</keyword>
<dbReference type="GO" id="GO:0022857">
    <property type="term" value="F:transmembrane transporter activity"/>
    <property type="evidence" value="ECO:0007669"/>
    <property type="project" value="InterPro"/>
</dbReference>
<dbReference type="EMBL" id="QJKF01000017">
    <property type="protein sequence ID" value="PXX57613.1"/>
    <property type="molecule type" value="Genomic_DNA"/>
</dbReference>
<keyword evidence="2" id="KW-1003">Cell membrane</keyword>
<feature type="transmembrane region" description="Helical" evidence="6">
    <location>
        <begin position="138"/>
        <end position="157"/>
    </location>
</feature>
<feature type="transmembrane region" description="Helical" evidence="6">
    <location>
        <begin position="107"/>
        <end position="131"/>
    </location>
</feature>
<dbReference type="RefSeq" id="WP_110293902.1">
    <property type="nucleotide sequence ID" value="NZ_QJKF01000017.1"/>
</dbReference>
<comment type="caution">
    <text evidence="7">The sequence shown here is derived from an EMBL/GenBank/DDBJ whole genome shotgun (WGS) entry which is preliminary data.</text>
</comment>
<accession>A0A318JVW5</accession>
<organism evidence="7 8">
    <name type="scientific">Nocardia tenerifensis</name>
    <dbReference type="NCBI Taxonomy" id="228006"/>
    <lineage>
        <taxon>Bacteria</taxon>
        <taxon>Bacillati</taxon>
        <taxon>Actinomycetota</taxon>
        <taxon>Actinomycetes</taxon>
        <taxon>Mycobacteriales</taxon>
        <taxon>Nocardiaceae</taxon>
        <taxon>Nocardia</taxon>
    </lineage>
</organism>
<evidence type="ECO:0000256" key="2">
    <source>
        <dbReference type="ARBA" id="ARBA00022475"/>
    </source>
</evidence>
<dbReference type="GO" id="GO:0005886">
    <property type="term" value="C:plasma membrane"/>
    <property type="evidence" value="ECO:0007669"/>
    <property type="project" value="UniProtKB-SubCell"/>
</dbReference>
<evidence type="ECO:0000256" key="5">
    <source>
        <dbReference type="ARBA" id="ARBA00023136"/>
    </source>
</evidence>
<evidence type="ECO:0000313" key="8">
    <source>
        <dbReference type="Proteomes" id="UP000247569"/>
    </source>
</evidence>
<feature type="transmembrane region" description="Helical" evidence="6">
    <location>
        <begin position="35"/>
        <end position="52"/>
    </location>
</feature>
<evidence type="ECO:0000256" key="6">
    <source>
        <dbReference type="SAM" id="Phobius"/>
    </source>
</evidence>
<feature type="transmembrane region" description="Helical" evidence="6">
    <location>
        <begin position="184"/>
        <end position="202"/>
    </location>
</feature>
<dbReference type="OrthoDB" id="3468954at2"/>
<dbReference type="PANTHER" id="PTHR32196:SF63">
    <property type="entry name" value="INNER MEMBRANE ABC TRANSPORTER PERMEASE PROTEIN YJFF"/>
    <property type="match status" value="1"/>
</dbReference>